<dbReference type="PANTHER" id="PTHR43685:SF3">
    <property type="entry name" value="SLR2126 PROTEIN"/>
    <property type="match status" value="1"/>
</dbReference>
<feature type="transmembrane region" description="Helical" evidence="2">
    <location>
        <begin position="489"/>
        <end position="509"/>
    </location>
</feature>
<dbReference type="EMBL" id="FXAY01000001">
    <property type="protein sequence ID" value="SMG12156.1"/>
    <property type="molecule type" value="Genomic_DNA"/>
</dbReference>
<feature type="compositionally biased region" description="Low complexity" evidence="1">
    <location>
        <begin position="1194"/>
        <end position="1205"/>
    </location>
</feature>
<dbReference type="SUPFAM" id="SSF53448">
    <property type="entry name" value="Nucleotide-diphospho-sugar transferases"/>
    <property type="match status" value="1"/>
</dbReference>
<feature type="compositionally biased region" description="Basic and acidic residues" evidence="1">
    <location>
        <begin position="1261"/>
        <end position="1271"/>
    </location>
</feature>
<proteinExistence type="predicted"/>
<feature type="region of interest" description="Disordered" evidence="1">
    <location>
        <begin position="933"/>
        <end position="983"/>
    </location>
</feature>
<keyword evidence="2" id="KW-0812">Transmembrane</keyword>
<keyword evidence="2" id="KW-0472">Membrane</keyword>
<dbReference type="PANTHER" id="PTHR43685">
    <property type="entry name" value="GLYCOSYLTRANSFERASE"/>
    <property type="match status" value="1"/>
</dbReference>
<keyword evidence="4" id="KW-1185">Reference proteome</keyword>
<feature type="transmembrane region" description="Helical" evidence="2">
    <location>
        <begin position="652"/>
        <end position="673"/>
    </location>
</feature>
<feature type="transmembrane region" description="Helical" evidence="2">
    <location>
        <begin position="720"/>
        <end position="740"/>
    </location>
</feature>
<dbReference type="Proteomes" id="UP000193244">
    <property type="component" value="Unassembled WGS sequence"/>
</dbReference>
<evidence type="ECO:0000313" key="4">
    <source>
        <dbReference type="Proteomes" id="UP000193244"/>
    </source>
</evidence>
<feature type="compositionally biased region" description="Acidic residues" evidence="1">
    <location>
        <begin position="1178"/>
        <end position="1189"/>
    </location>
</feature>
<protein>
    <submittedName>
        <fullName evidence="3">Glycosyltransferase, GT2 family</fullName>
    </submittedName>
</protein>
<feature type="transmembrane region" description="Helical" evidence="2">
    <location>
        <begin position="625"/>
        <end position="646"/>
    </location>
</feature>
<evidence type="ECO:0000256" key="2">
    <source>
        <dbReference type="SAM" id="Phobius"/>
    </source>
</evidence>
<evidence type="ECO:0000313" key="3">
    <source>
        <dbReference type="EMBL" id="SMG12156.1"/>
    </source>
</evidence>
<dbReference type="GO" id="GO:0016740">
    <property type="term" value="F:transferase activity"/>
    <property type="evidence" value="ECO:0007669"/>
    <property type="project" value="UniProtKB-KW"/>
</dbReference>
<feature type="compositionally biased region" description="Low complexity" evidence="1">
    <location>
        <begin position="1086"/>
        <end position="1097"/>
    </location>
</feature>
<feature type="compositionally biased region" description="Acidic residues" evidence="1">
    <location>
        <begin position="1048"/>
        <end position="1070"/>
    </location>
</feature>
<dbReference type="InterPro" id="IPR050834">
    <property type="entry name" value="Glycosyltransf_2"/>
</dbReference>
<keyword evidence="3" id="KW-0808">Transferase</keyword>
<dbReference type="STRING" id="150121.SAMN06296010_0356"/>
<dbReference type="Pfam" id="PF13641">
    <property type="entry name" value="Glyco_tranf_2_3"/>
    <property type="match status" value="1"/>
</dbReference>
<feature type="compositionally biased region" description="Polar residues" evidence="1">
    <location>
        <begin position="1020"/>
        <end position="1039"/>
    </location>
</feature>
<feature type="transmembrane region" description="Helical" evidence="2">
    <location>
        <begin position="685"/>
        <end position="708"/>
    </location>
</feature>
<dbReference type="RefSeq" id="WP_085482364.1">
    <property type="nucleotide sequence ID" value="NZ_FXAY01000001.1"/>
</dbReference>
<dbReference type="InterPro" id="IPR029044">
    <property type="entry name" value="Nucleotide-diphossugar_trans"/>
</dbReference>
<feature type="transmembrane region" description="Helical" evidence="2">
    <location>
        <begin position="354"/>
        <end position="383"/>
    </location>
</feature>
<feature type="transmembrane region" description="Helical" evidence="2">
    <location>
        <begin position="521"/>
        <end position="546"/>
    </location>
</feature>
<dbReference type="OrthoDB" id="3734530at2"/>
<reference evidence="4" key="1">
    <citation type="submission" date="2017-04" db="EMBL/GenBank/DDBJ databases">
        <authorList>
            <person name="Varghese N."/>
            <person name="Submissions S."/>
        </authorList>
    </citation>
    <scope>NUCLEOTIDE SEQUENCE [LARGE SCALE GENOMIC DNA]</scope>
    <source>
        <strain evidence="4">VKM Ac-2510</strain>
    </source>
</reference>
<feature type="compositionally biased region" description="Low complexity" evidence="1">
    <location>
        <begin position="1002"/>
        <end position="1019"/>
    </location>
</feature>
<feature type="transmembrane region" description="Helical" evidence="2">
    <location>
        <begin position="552"/>
        <end position="571"/>
    </location>
</feature>
<evidence type="ECO:0000256" key="1">
    <source>
        <dbReference type="SAM" id="MobiDB-lite"/>
    </source>
</evidence>
<feature type="transmembrane region" description="Helical" evidence="2">
    <location>
        <begin position="904"/>
        <end position="924"/>
    </location>
</feature>
<feature type="compositionally biased region" description="Acidic residues" evidence="1">
    <location>
        <begin position="947"/>
        <end position="965"/>
    </location>
</feature>
<feature type="compositionally biased region" description="Basic and acidic residues" evidence="1">
    <location>
        <begin position="1168"/>
        <end position="1177"/>
    </location>
</feature>
<dbReference type="AlphaFoldDB" id="A0A1X7IBZ1"/>
<keyword evidence="2" id="KW-1133">Transmembrane helix</keyword>
<accession>A0A1X7IBZ1</accession>
<feature type="transmembrane region" description="Helical" evidence="2">
    <location>
        <begin position="465"/>
        <end position="483"/>
    </location>
</feature>
<dbReference type="Gene3D" id="3.90.550.10">
    <property type="entry name" value="Spore Coat Polysaccharide Biosynthesis Protein SpsA, Chain A"/>
    <property type="match status" value="1"/>
</dbReference>
<sequence length="1280" mass="132344">MRARVTVVLVASNGADFLPRTLDALKAQTRQPDSLIVVDVGSTDSTPALLSGAMPTHFIQASGRLSFGTAVAHALGVVPPPADENEWLWLLAHDTAPEPDALAALLAAVEVNPSVAAAGPKQMDWEHPDYISEFGETLTRFGATYAMAETELDQAQHDRMSDVLGVGAAGMLVRHTVWNDLSGFDDALPTADNGLDFSVRVRLAGHRVMGVPAARIASAGVGLAGPGRSEKGRARRKRQADRRAAQLHRRLVYAPAFAVVFHWLSLVPLAIVRSLAQLVRKQPGAIGGELSAAFRTAFGSRVTEARRNLRAAKRVGWNTIAPLRIPGDEVRRRRSLQREIALTHLRGEKDRIQFIATGGVTTVLIFAVLGLIMFVPLIGAVALKGGSLLPVSATLGELWSHVGYGWRDIGLGFVGAADPFTTVLAVLGSITFWSPSLAIVGLYLAALPLAALAAWFLAARLTDKPWLRAVAAVLWTLAPTFLASLDQGAVGAVIAHLLLPWLVLAGLAARKSWSASAMAAILFAVTLAGAPSLWPALLIVWAVSVATAGRNVARYIGIPIPALALFLPLAWDQFRAGNPLGLLADPGVPVVREPGSVLALLSGIPDSAQSGWTGLASMVGIDSSVLQIVLAIAVVPLGIAAVLALVLPGPSVTRAIVAVVGSILGLATAIASTRISLDSVGADPVSLWAGPGLSLYWLGLICAAVVGLHALKRFSLAPGFLAATTVVVVAVPLVASTLLGSSAIQTTDARLLPAFVTAEAASTPRVGTLVLTPQRDGGIKSAIVTGTGVMLDDQSTLAATNRDATRDAELADLIGNLASQSGSDSTPRLAELGVEFVLLANPPAGADQPLVTTTTRSTAAFDANASLTTVGKTFAGKLWQITGTDGISTLPEPKPSNLGSATGVLVLVAQGIVFLLMLLLALPAGRLQPHGTRAVSALEPAGASMPDEPDVEGDDDDGDDDDDDEKATAPDGQTAGAAGARWPGASLGRRIFARKPRPDAAAEAAAAAAAASSVAIASAPDSTSEGSATPSEDTSTTSGKEAVHSAEAEELASAESEDGDAPNEGAEPEDGTAPVGPDESTTAQSATEAPTAPAVEAQHSEPTTLGDGPAPVIHPGEDFDLIGAPEPQTALVDENETPSLADLVEAPASTELPPVEAEPTGEFVESPEAVHEERPADEADMTSEADMSSEGDVSSSEAESAPPAEQETEPEPAADDSFVYTPPPMPSPSQAEGGTDPEPSFSHQRAMPDDIDEGYDPDAETVMRVKPIDLSHEEDEHDGR</sequence>
<feature type="transmembrane region" description="Helical" evidence="2">
    <location>
        <begin position="437"/>
        <end position="458"/>
    </location>
</feature>
<feature type="compositionally biased region" description="Acidic residues" evidence="1">
    <location>
        <begin position="1249"/>
        <end position="1259"/>
    </location>
</feature>
<feature type="region of interest" description="Disordered" evidence="1">
    <location>
        <begin position="1002"/>
        <end position="1280"/>
    </location>
</feature>
<feature type="transmembrane region" description="Helical" evidence="2">
    <location>
        <begin position="251"/>
        <end position="272"/>
    </location>
</feature>
<name>A0A1X7IBZ1_9MICO</name>
<gene>
    <name evidence="3" type="ORF">SAMN06296010_0356</name>
</gene>
<organism evidence="3 4">
    <name type="scientific">Agreia pratensis</name>
    <dbReference type="NCBI Taxonomy" id="150121"/>
    <lineage>
        <taxon>Bacteria</taxon>
        <taxon>Bacillati</taxon>
        <taxon>Actinomycetota</taxon>
        <taxon>Actinomycetes</taxon>
        <taxon>Micrococcales</taxon>
        <taxon>Microbacteriaceae</taxon>
        <taxon>Agreia</taxon>
    </lineage>
</organism>